<sequence>MSQSVDAEPQMGEMDWEELPQNQGLPGGISDETPACQLCRKKKAKCSRQQPCTQCLKSGVDCVYEDKRSKGGVKIGVIERLSHRLDTLENMFLGQSILMQQFMKGQSSIKYGSCLQGFASTDFAASTDRVKQALSEVVASIGSTENDATETTEAPSARKKRANKEDSETSNDPPQKRTRTSTIAVYPTPQFAPVETILEVYFKLIHPWIPVLHPATFLRRAREPERLPGITLVLQAITAMALPYTGVSPETAQAEEMDSHLSRLRHEIIISAIESSSKEAVQALILVAFDTIKRGVSRSPWSLVSIICRKIEGLQLTSEEKSEDSHLSAFFSQPTEPLEPPTAWVEVEERRRVFWGAFLLDRFCSIATGSSPNISSKSIQRRLPCDGCMWELDQCVETSFFKIHEQVEDDMEVAAETDDAPFPPAYNDSEGPSGIGGLAYTIEATESLYLVTKFHERHPLEPDSSSQLSNWLHKFRQLDSRLLQWELCLTHRWREVRVIDGYIDPNLTIAHMTHNAAIISLHSRLAQPPRQARAWLSSLVSGASKEACVMASIKIDRIARRFLDASFGIPPHQFALCLYIAAKVLLHWNTTRLSETTTSLIALLQEVSNRISNKKDNGAHHDTEDPAMRLRKALIAQRESDEGSGAKVAATGATPGAELAASNEQTLMNMVDFSAMLQHFSTSPSSGGSVFGMNFLDQESPVEFDRNLLTDGQPPMLQSPRADQSQLESDAAEAGAQEAVEFDFMAELRKLESRAREHGRRLRGQPDQSQSK</sequence>
<keyword evidence="3" id="KW-0805">Transcription regulation</keyword>
<dbReference type="Pfam" id="PF04082">
    <property type="entry name" value="Fungal_trans"/>
    <property type="match status" value="1"/>
</dbReference>
<dbReference type="GO" id="GO:0005634">
    <property type="term" value="C:nucleus"/>
    <property type="evidence" value="ECO:0007669"/>
    <property type="project" value="UniProtKB-SubCell"/>
</dbReference>
<dbReference type="SMART" id="SM00906">
    <property type="entry name" value="Fungal_trans"/>
    <property type="match status" value="1"/>
</dbReference>
<proteinExistence type="predicted"/>
<comment type="subcellular location">
    <subcellularLocation>
        <location evidence="1">Nucleus</location>
    </subcellularLocation>
</comment>
<dbReference type="PANTHER" id="PTHR47338:SF23">
    <property type="entry name" value="ZN(II)2CYS6 TRANSCRIPTION FACTOR (EUROFUNG)"/>
    <property type="match status" value="1"/>
</dbReference>
<dbReference type="RefSeq" id="XP_056051474.1">
    <property type="nucleotide sequence ID" value="XM_056194547.1"/>
</dbReference>
<dbReference type="GO" id="GO:0003677">
    <property type="term" value="F:DNA binding"/>
    <property type="evidence" value="ECO:0007669"/>
    <property type="project" value="InterPro"/>
</dbReference>
<dbReference type="Pfam" id="PF00172">
    <property type="entry name" value="Zn_clus"/>
    <property type="match status" value="1"/>
</dbReference>
<comment type="caution">
    <text evidence="8">The sequence shown here is derived from an EMBL/GenBank/DDBJ whole genome shotgun (WGS) entry which is preliminary data.</text>
</comment>
<dbReference type="AlphaFoldDB" id="A0A9W8Q9P6"/>
<dbReference type="KEGG" id="amus:LMH87_002998"/>
<evidence type="ECO:0000256" key="1">
    <source>
        <dbReference type="ARBA" id="ARBA00004123"/>
    </source>
</evidence>
<dbReference type="InterPro" id="IPR007219">
    <property type="entry name" value="XnlR_reg_dom"/>
</dbReference>
<feature type="region of interest" description="Disordered" evidence="6">
    <location>
        <begin position="145"/>
        <end position="180"/>
    </location>
</feature>
<dbReference type="Proteomes" id="UP001144673">
    <property type="component" value="Chromosome 3"/>
</dbReference>
<name>A0A9W8Q9P6_AKAMU</name>
<evidence type="ECO:0000313" key="9">
    <source>
        <dbReference type="Proteomes" id="UP001144673"/>
    </source>
</evidence>
<accession>A0A9W8Q9P6</accession>
<evidence type="ECO:0000256" key="5">
    <source>
        <dbReference type="ARBA" id="ARBA00023242"/>
    </source>
</evidence>
<keyword evidence="4" id="KW-0804">Transcription</keyword>
<keyword evidence="5" id="KW-0539">Nucleus</keyword>
<dbReference type="PROSITE" id="PS00463">
    <property type="entry name" value="ZN2_CY6_FUNGAL_1"/>
    <property type="match status" value="1"/>
</dbReference>
<evidence type="ECO:0000256" key="6">
    <source>
        <dbReference type="SAM" id="MobiDB-lite"/>
    </source>
</evidence>
<dbReference type="PANTHER" id="PTHR47338">
    <property type="entry name" value="ZN(II)2CYS6 TRANSCRIPTION FACTOR (EUROFUNG)-RELATED"/>
    <property type="match status" value="1"/>
</dbReference>
<dbReference type="CDD" id="cd00067">
    <property type="entry name" value="GAL4"/>
    <property type="match status" value="1"/>
</dbReference>
<dbReference type="Gene3D" id="4.10.240.10">
    <property type="entry name" value="Zn(2)-C6 fungal-type DNA-binding domain"/>
    <property type="match status" value="1"/>
</dbReference>
<organism evidence="8 9">
    <name type="scientific">Akanthomyces muscarius</name>
    <name type="common">Entomopathogenic fungus</name>
    <name type="synonym">Lecanicillium muscarium</name>
    <dbReference type="NCBI Taxonomy" id="2231603"/>
    <lineage>
        <taxon>Eukaryota</taxon>
        <taxon>Fungi</taxon>
        <taxon>Dikarya</taxon>
        <taxon>Ascomycota</taxon>
        <taxon>Pezizomycotina</taxon>
        <taxon>Sordariomycetes</taxon>
        <taxon>Hypocreomycetidae</taxon>
        <taxon>Hypocreales</taxon>
        <taxon>Cordycipitaceae</taxon>
        <taxon>Akanthomyces</taxon>
    </lineage>
</organism>
<dbReference type="GO" id="GO:0000981">
    <property type="term" value="F:DNA-binding transcription factor activity, RNA polymerase II-specific"/>
    <property type="evidence" value="ECO:0007669"/>
    <property type="project" value="InterPro"/>
</dbReference>
<dbReference type="GO" id="GO:0008270">
    <property type="term" value="F:zinc ion binding"/>
    <property type="evidence" value="ECO:0007669"/>
    <property type="project" value="InterPro"/>
</dbReference>
<dbReference type="InterPro" id="IPR036864">
    <property type="entry name" value="Zn2-C6_fun-type_DNA-bd_sf"/>
</dbReference>
<dbReference type="InterPro" id="IPR001138">
    <property type="entry name" value="Zn2Cys6_DnaBD"/>
</dbReference>
<dbReference type="PROSITE" id="PS50048">
    <property type="entry name" value="ZN2_CY6_FUNGAL_2"/>
    <property type="match status" value="1"/>
</dbReference>
<feature type="region of interest" description="Disordered" evidence="6">
    <location>
        <begin position="706"/>
        <end position="738"/>
    </location>
</feature>
<dbReference type="CDD" id="cd12148">
    <property type="entry name" value="fungal_TF_MHR"/>
    <property type="match status" value="1"/>
</dbReference>
<feature type="domain" description="Zn(2)-C6 fungal-type" evidence="7">
    <location>
        <begin position="35"/>
        <end position="64"/>
    </location>
</feature>
<dbReference type="GO" id="GO:0006351">
    <property type="term" value="P:DNA-templated transcription"/>
    <property type="evidence" value="ECO:0007669"/>
    <property type="project" value="InterPro"/>
</dbReference>
<dbReference type="SUPFAM" id="SSF57701">
    <property type="entry name" value="Zn2/Cys6 DNA-binding domain"/>
    <property type="match status" value="1"/>
</dbReference>
<protein>
    <recommendedName>
        <fullName evidence="7">Zn(2)-C6 fungal-type domain-containing protein</fullName>
    </recommendedName>
</protein>
<evidence type="ECO:0000256" key="3">
    <source>
        <dbReference type="ARBA" id="ARBA00023015"/>
    </source>
</evidence>
<evidence type="ECO:0000259" key="7">
    <source>
        <dbReference type="PROSITE" id="PS50048"/>
    </source>
</evidence>
<dbReference type="GeneID" id="80890157"/>
<evidence type="ECO:0000313" key="8">
    <source>
        <dbReference type="EMBL" id="KAJ4148533.1"/>
    </source>
</evidence>
<dbReference type="InterPro" id="IPR050815">
    <property type="entry name" value="TF_fung"/>
</dbReference>
<evidence type="ECO:0000256" key="2">
    <source>
        <dbReference type="ARBA" id="ARBA00022723"/>
    </source>
</evidence>
<feature type="compositionally biased region" description="Polar residues" evidence="6">
    <location>
        <begin position="145"/>
        <end position="154"/>
    </location>
</feature>
<keyword evidence="2" id="KW-0479">Metal-binding</keyword>
<keyword evidence="9" id="KW-1185">Reference proteome</keyword>
<gene>
    <name evidence="8" type="ORF">LMH87_002998</name>
</gene>
<dbReference type="EMBL" id="JAJHUN010000010">
    <property type="protein sequence ID" value="KAJ4148533.1"/>
    <property type="molecule type" value="Genomic_DNA"/>
</dbReference>
<reference evidence="8" key="1">
    <citation type="journal article" date="2023" name="Access Microbiol">
        <title>De-novo genome assembly for Akanthomyces muscarius, a biocontrol agent of insect agricultural pests.</title>
        <authorList>
            <person name="Erdos Z."/>
            <person name="Studholme D.J."/>
            <person name="Raymond B."/>
            <person name="Sharma M."/>
        </authorList>
    </citation>
    <scope>NUCLEOTIDE SEQUENCE</scope>
    <source>
        <strain evidence="8">Ve6</strain>
    </source>
</reference>
<evidence type="ECO:0000256" key="4">
    <source>
        <dbReference type="ARBA" id="ARBA00023163"/>
    </source>
</evidence>
<dbReference type="SMART" id="SM00066">
    <property type="entry name" value="GAL4"/>
    <property type="match status" value="1"/>
</dbReference>